<name>A0A9X4H3B3_9FIRM</name>
<dbReference type="SMART" id="SM01117">
    <property type="entry name" value="Cyt-b5"/>
    <property type="match status" value="1"/>
</dbReference>
<accession>A0A9X4H3B3</accession>
<comment type="caution">
    <text evidence="2">The sequence shown here is derived from an EMBL/GenBank/DDBJ whole genome shotgun (WGS) entry which is preliminary data.</text>
</comment>
<dbReference type="AlphaFoldDB" id="A0A9X4H3B3"/>
<dbReference type="Proteomes" id="UP001154312">
    <property type="component" value="Unassembled WGS sequence"/>
</dbReference>
<evidence type="ECO:0000259" key="1">
    <source>
        <dbReference type="SMART" id="SM01117"/>
    </source>
</evidence>
<dbReference type="InterPro" id="IPR001199">
    <property type="entry name" value="Cyt_B5-like_heme/steroid-bd"/>
</dbReference>
<evidence type="ECO:0000313" key="3">
    <source>
        <dbReference type="Proteomes" id="UP001154312"/>
    </source>
</evidence>
<organism evidence="2 3">
    <name type="scientific">Pelotomaculum isophthalicicum JI</name>
    <dbReference type="NCBI Taxonomy" id="947010"/>
    <lineage>
        <taxon>Bacteria</taxon>
        <taxon>Bacillati</taxon>
        <taxon>Bacillota</taxon>
        <taxon>Clostridia</taxon>
        <taxon>Eubacteriales</taxon>
        <taxon>Desulfotomaculaceae</taxon>
        <taxon>Pelotomaculum</taxon>
    </lineage>
</organism>
<protein>
    <submittedName>
        <fullName evidence="2">Cytochrome B5</fullName>
    </submittedName>
</protein>
<gene>
    <name evidence="2" type="ORF">L7E55_11550</name>
</gene>
<reference evidence="2" key="1">
    <citation type="submission" date="2022-02" db="EMBL/GenBank/DDBJ databases">
        <authorList>
            <person name="Leng L."/>
        </authorList>
    </citation>
    <scope>NUCLEOTIDE SEQUENCE</scope>
    <source>
        <strain evidence="2">JI</strain>
    </source>
</reference>
<dbReference type="Gene3D" id="3.10.120.10">
    <property type="entry name" value="Cytochrome b5-like heme/steroid binding domain"/>
    <property type="match status" value="1"/>
</dbReference>
<dbReference type="EMBL" id="JAKOAV010000021">
    <property type="protein sequence ID" value="MDF9408986.1"/>
    <property type="molecule type" value="Genomic_DNA"/>
</dbReference>
<proteinExistence type="predicted"/>
<feature type="domain" description="Cytochrome b5 heme-binding" evidence="1">
    <location>
        <begin position="63"/>
        <end position="135"/>
    </location>
</feature>
<evidence type="ECO:0000313" key="2">
    <source>
        <dbReference type="EMBL" id="MDF9408986.1"/>
    </source>
</evidence>
<dbReference type="InterPro" id="IPR036400">
    <property type="entry name" value="Cyt_B5-like_heme/steroid_sf"/>
</dbReference>
<dbReference type="RefSeq" id="WP_277444395.1">
    <property type="nucleotide sequence ID" value="NZ_JAKOAV010000021.1"/>
</dbReference>
<keyword evidence="3" id="KW-1185">Reference proteome</keyword>
<sequence>MAAVERYHKILFGLEYLPYRNMITEIYTDELKHGSKWNYLYAVNCSCCMPQGDTGNHSLQMKFTLEQLAQLNGQNGKPAYVAVNGIVYDVTNTPNWQGGQHFGLQAGKDFTAQFVNCHPNQYAILNILPRVGVLV</sequence>
<dbReference type="SUPFAM" id="SSF55856">
    <property type="entry name" value="Cytochrome b5-like heme/steroid binding domain"/>
    <property type="match status" value="1"/>
</dbReference>
<dbReference type="Pfam" id="PF00173">
    <property type="entry name" value="Cyt-b5"/>
    <property type="match status" value="1"/>
</dbReference>